<dbReference type="GO" id="GO:0003964">
    <property type="term" value="F:RNA-directed DNA polymerase activity"/>
    <property type="evidence" value="ECO:0007669"/>
    <property type="project" value="UniProtKB-KW"/>
</dbReference>
<dbReference type="AlphaFoldDB" id="A0AAV1KL63"/>
<dbReference type="PANTHER" id="PTHR37984">
    <property type="entry name" value="PROTEIN CBG26694"/>
    <property type="match status" value="1"/>
</dbReference>
<proteinExistence type="predicted"/>
<dbReference type="InterPro" id="IPR041577">
    <property type="entry name" value="RT_RNaseH_2"/>
</dbReference>
<evidence type="ECO:0000256" key="1">
    <source>
        <dbReference type="ARBA" id="ARBA00022695"/>
    </source>
</evidence>
<dbReference type="EMBL" id="CAVLGL010000057">
    <property type="protein sequence ID" value="CAK1583413.1"/>
    <property type="molecule type" value="Genomic_DNA"/>
</dbReference>
<dbReference type="InterPro" id="IPR050951">
    <property type="entry name" value="Retrovirus_Pol_polyprotein"/>
</dbReference>
<keyword evidence="1" id="KW-0548">Nucleotidyltransferase</keyword>
<name>A0AAV1KL63_9NEOP</name>
<evidence type="ECO:0000256" key="4">
    <source>
        <dbReference type="ARBA" id="ARBA00022918"/>
    </source>
</evidence>
<dbReference type="PANTHER" id="PTHR37984:SF5">
    <property type="entry name" value="PROTEIN NYNRIN-LIKE"/>
    <property type="match status" value="1"/>
</dbReference>
<keyword evidence="1" id="KW-0808">Transferase</keyword>
<dbReference type="Pfam" id="PF17919">
    <property type="entry name" value="RT_RNaseH_2"/>
    <property type="match status" value="1"/>
</dbReference>
<evidence type="ECO:0000256" key="5">
    <source>
        <dbReference type="ARBA" id="ARBA00023268"/>
    </source>
</evidence>
<gene>
    <name evidence="7" type="ORF">PARMNEM_LOCUS4810</name>
</gene>
<dbReference type="SUPFAM" id="SSF56672">
    <property type="entry name" value="DNA/RNA polymerases"/>
    <property type="match status" value="1"/>
</dbReference>
<keyword evidence="5" id="KW-0511">Multifunctional enzyme</keyword>
<dbReference type="GO" id="GO:0004519">
    <property type="term" value="F:endonuclease activity"/>
    <property type="evidence" value="ECO:0007669"/>
    <property type="project" value="UniProtKB-KW"/>
</dbReference>
<dbReference type="Proteomes" id="UP001314205">
    <property type="component" value="Unassembled WGS sequence"/>
</dbReference>
<keyword evidence="4" id="KW-0695">RNA-directed DNA polymerase</keyword>
<evidence type="ECO:0000256" key="3">
    <source>
        <dbReference type="ARBA" id="ARBA00022759"/>
    </source>
</evidence>
<protein>
    <recommendedName>
        <fullName evidence="6">Reverse transcriptase/retrotransposon-derived protein RNase H-like domain-containing protein</fullName>
    </recommendedName>
</protein>
<keyword evidence="2" id="KW-0540">Nuclease</keyword>
<feature type="domain" description="Reverse transcriptase/retrotransposon-derived protein RNase H-like" evidence="6">
    <location>
        <begin position="2"/>
        <end position="78"/>
    </location>
</feature>
<comment type="caution">
    <text evidence="7">The sequence shown here is derived from an EMBL/GenBank/DDBJ whole genome shotgun (WGS) entry which is preliminary data.</text>
</comment>
<evidence type="ECO:0000256" key="2">
    <source>
        <dbReference type="ARBA" id="ARBA00022722"/>
    </source>
</evidence>
<evidence type="ECO:0000313" key="7">
    <source>
        <dbReference type="EMBL" id="CAK1583413.1"/>
    </source>
</evidence>
<accession>A0AAV1KL63</accession>
<reference evidence="7 8" key="1">
    <citation type="submission" date="2023-11" db="EMBL/GenBank/DDBJ databases">
        <authorList>
            <person name="Hedman E."/>
            <person name="Englund M."/>
            <person name="Stromberg M."/>
            <person name="Nyberg Akerstrom W."/>
            <person name="Nylinder S."/>
            <person name="Jareborg N."/>
            <person name="Kallberg Y."/>
            <person name="Kronander E."/>
        </authorList>
    </citation>
    <scope>NUCLEOTIDE SEQUENCE [LARGE SCALE GENOMIC DNA]</scope>
</reference>
<dbReference type="Gene3D" id="3.10.20.370">
    <property type="match status" value="1"/>
</dbReference>
<dbReference type="FunFam" id="3.10.20.370:FF:000001">
    <property type="entry name" value="Retrovirus-related Pol polyprotein from transposon 17.6-like protein"/>
    <property type="match status" value="1"/>
</dbReference>
<dbReference type="InterPro" id="IPR043502">
    <property type="entry name" value="DNA/RNA_pol_sf"/>
</dbReference>
<keyword evidence="8" id="KW-1185">Reference proteome</keyword>
<keyword evidence="3" id="KW-0255">Endonuclease</keyword>
<evidence type="ECO:0000313" key="8">
    <source>
        <dbReference type="Proteomes" id="UP001314205"/>
    </source>
</evidence>
<sequence>MASERVLAYYNPELTTMVTADAGPEGLGAVLSQVQGNGEERVIAYASRSLSKAECNYAQIQKEAAALVFAVKKFSLFFMVE</sequence>
<organism evidence="7 8">
    <name type="scientific">Parnassius mnemosyne</name>
    <name type="common">clouded apollo</name>
    <dbReference type="NCBI Taxonomy" id="213953"/>
    <lineage>
        <taxon>Eukaryota</taxon>
        <taxon>Metazoa</taxon>
        <taxon>Ecdysozoa</taxon>
        <taxon>Arthropoda</taxon>
        <taxon>Hexapoda</taxon>
        <taxon>Insecta</taxon>
        <taxon>Pterygota</taxon>
        <taxon>Neoptera</taxon>
        <taxon>Endopterygota</taxon>
        <taxon>Lepidoptera</taxon>
        <taxon>Glossata</taxon>
        <taxon>Ditrysia</taxon>
        <taxon>Papilionoidea</taxon>
        <taxon>Papilionidae</taxon>
        <taxon>Parnassiinae</taxon>
        <taxon>Parnassini</taxon>
        <taxon>Parnassius</taxon>
        <taxon>Driopa</taxon>
    </lineage>
</organism>
<keyword evidence="3" id="KW-0378">Hydrolase</keyword>
<evidence type="ECO:0000259" key="6">
    <source>
        <dbReference type="Pfam" id="PF17919"/>
    </source>
</evidence>